<proteinExistence type="predicted"/>
<name>A0A8J9UL20_9NEOP</name>
<dbReference type="AlphaFoldDB" id="A0A8J9UL20"/>
<dbReference type="OrthoDB" id="6226069at2759"/>
<sequence>MEADSTTFDNNSKTFTDDVPLPFNSSPANLKLYKDLIKDNGERSLESQLISKLQSFGLIPSNISCPKNMPDCKVLCKPARVIDRVQWICEGCGKRQPIRSGSFFFKLQCSILQALQVILAWCEDADVTSSAQHFDIKPRVVNYIYNKLDELAINKLQGTKLGGENAVVLSEMYPDCLNRLSPDTTDQPHVHRILMIADTKHIPTHYRLHVLKNDQKKMTDQDQLGKEEVEHILSNVTEEQSTKVTGNNIPIIENTVPLQQLLQHFDVDMQHFLSTRIWSQAITLCSASRELCAGAPAACALAVQRYLDAALYRLRYGDGFYEHVLRTIAGDVTATAT</sequence>
<gene>
    <name evidence="1" type="ORF">BINO364_LOCUS7920</name>
</gene>
<evidence type="ECO:0000313" key="2">
    <source>
        <dbReference type="Proteomes" id="UP000838878"/>
    </source>
</evidence>
<protein>
    <submittedName>
        <fullName evidence="1">Uncharacterized protein</fullName>
    </submittedName>
</protein>
<feature type="non-terminal residue" evidence="1">
    <location>
        <position position="337"/>
    </location>
</feature>
<reference evidence="1" key="1">
    <citation type="submission" date="2021-12" db="EMBL/GenBank/DDBJ databases">
        <authorList>
            <person name="Martin H S."/>
        </authorList>
    </citation>
    <scope>NUCLEOTIDE SEQUENCE</scope>
</reference>
<organism evidence="1 2">
    <name type="scientific">Brenthis ino</name>
    <name type="common">lesser marbled fritillary</name>
    <dbReference type="NCBI Taxonomy" id="405034"/>
    <lineage>
        <taxon>Eukaryota</taxon>
        <taxon>Metazoa</taxon>
        <taxon>Ecdysozoa</taxon>
        <taxon>Arthropoda</taxon>
        <taxon>Hexapoda</taxon>
        <taxon>Insecta</taxon>
        <taxon>Pterygota</taxon>
        <taxon>Neoptera</taxon>
        <taxon>Endopterygota</taxon>
        <taxon>Lepidoptera</taxon>
        <taxon>Glossata</taxon>
        <taxon>Ditrysia</taxon>
        <taxon>Papilionoidea</taxon>
        <taxon>Nymphalidae</taxon>
        <taxon>Heliconiinae</taxon>
        <taxon>Argynnini</taxon>
        <taxon>Brenthis</taxon>
    </lineage>
</organism>
<dbReference type="Proteomes" id="UP000838878">
    <property type="component" value="Chromosome 3"/>
</dbReference>
<evidence type="ECO:0000313" key="1">
    <source>
        <dbReference type="EMBL" id="CAH0721882.1"/>
    </source>
</evidence>
<accession>A0A8J9UL20</accession>
<keyword evidence="2" id="KW-1185">Reference proteome</keyword>
<dbReference type="EMBL" id="OV170223">
    <property type="protein sequence ID" value="CAH0721882.1"/>
    <property type="molecule type" value="Genomic_DNA"/>
</dbReference>